<feature type="transmembrane region" description="Helical" evidence="5">
    <location>
        <begin position="77"/>
        <end position="98"/>
    </location>
</feature>
<feature type="transmembrane region" description="Helical" evidence="5">
    <location>
        <begin position="266"/>
        <end position="285"/>
    </location>
</feature>
<keyword evidence="2 5" id="KW-0812">Transmembrane</keyword>
<sequence length="295" mass="30832">MYLALLTIFCLTVFAGNSIFCRAALVTCDMGPMLYTGVRALSAALILAALCCLHIIKPLAREHTQGAVWRDAWQQSSWTGALGLFAYMLCFSLGYVAMPSAPGTLIINMSVQVSMIGWGMLHGLYPNKKQYLGFAIATAGLIILLSPGLTAPPLLHSLLMGGSGFAWGVFTVAGRDARSAALATAGSFWRAALPGAVCLAAGLLLEPGPAPMAWIFVLAGGLASSLGYILWYSIVPRYSLVNVSIIQLAVPVITAIQGALFLGEGITLRFVVATILILGGICLALRAGAARAAGK</sequence>
<dbReference type="GO" id="GO:0016020">
    <property type="term" value="C:membrane"/>
    <property type="evidence" value="ECO:0007669"/>
    <property type="project" value="UniProtKB-SubCell"/>
</dbReference>
<feature type="transmembrane region" description="Helical" evidence="5">
    <location>
        <begin position="131"/>
        <end position="149"/>
    </location>
</feature>
<feature type="transmembrane region" description="Helical" evidence="5">
    <location>
        <begin position="155"/>
        <end position="173"/>
    </location>
</feature>
<evidence type="ECO:0000256" key="4">
    <source>
        <dbReference type="ARBA" id="ARBA00023136"/>
    </source>
</evidence>
<dbReference type="InterPro" id="IPR050638">
    <property type="entry name" value="AA-Vitamin_Transporters"/>
</dbReference>
<name>A0A9D1PW83_9BACT</name>
<feature type="transmembrane region" description="Helical" evidence="5">
    <location>
        <begin position="180"/>
        <end position="205"/>
    </location>
</feature>
<evidence type="ECO:0000256" key="5">
    <source>
        <dbReference type="SAM" id="Phobius"/>
    </source>
</evidence>
<evidence type="ECO:0000256" key="2">
    <source>
        <dbReference type="ARBA" id="ARBA00022692"/>
    </source>
</evidence>
<feature type="transmembrane region" description="Helical" evidence="5">
    <location>
        <begin position="238"/>
        <end position="260"/>
    </location>
</feature>
<feature type="transmembrane region" description="Helical" evidence="5">
    <location>
        <begin position="104"/>
        <end position="124"/>
    </location>
</feature>
<evidence type="ECO:0000256" key="3">
    <source>
        <dbReference type="ARBA" id="ARBA00022989"/>
    </source>
</evidence>
<dbReference type="Proteomes" id="UP000886752">
    <property type="component" value="Unassembled WGS sequence"/>
</dbReference>
<organism evidence="7 8">
    <name type="scientific">Candidatus Desulfovibrio intestinipullorum</name>
    <dbReference type="NCBI Taxonomy" id="2838536"/>
    <lineage>
        <taxon>Bacteria</taxon>
        <taxon>Pseudomonadati</taxon>
        <taxon>Thermodesulfobacteriota</taxon>
        <taxon>Desulfovibrionia</taxon>
        <taxon>Desulfovibrionales</taxon>
        <taxon>Desulfovibrionaceae</taxon>
        <taxon>Desulfovibrio</taxon>
    </lineage>
</organism>
<reference evidence="7" key="1">
    <citation type="journal article" date="2021" name="PeerJ">
        <title>Extensive microbial diversity within the chicken gut microbiome revealed by metagenomics and culture.</title>
        <authorList>
            <person name="Gilroy R."/>
            <person name="Ravi A."/>
            <person name="Getino M."/>
            <person name="Pursley I."/>
            <person name="Horton D.L."/>
            <person name="Alikhan N.F."/>
            <person name="Baker D."/>
            <person name="Gharbi K."/>
            <person name="Hall N."/>
            <person name="Watson M."/>
            <person name="Adriaenssens E.M."/>
            <person name="Foster-Nyarko E."/>
            <person name="Jarju S."/>
            <person name="Secka A."/>
            <person name="Antonio M."/>
            <person name="Oren A."/>
            <person name="Chaudhuri R.R."/>
            <person name="La Ragione R."/>
            <person name="Hildebrand F."/>
            <person name="Pallen M.J."/>
        </authorList>
    </citation>
    <scope>NUCLEOTIDE SEQUENCE</scope>
    <source>
        <strain evidence="7">ChiHecec2B26-446</strain>
    </source>
</reference>
<comment type="caution">
    <text evidence="7">The sequence shown here is derived from an EMBL/GenBank/DDBJ whole genome shotgun (WGS) entry which is preliminary data.</text>
</comment>
<evidence type="ECO:0000313" key="8">
    <source>
        <dbReference type="Proteomes" id="UP000886752"/>
    </source>
</evidence>
<evidence type="ECO:0000313" key="7">
    <source>
        <dbReference type="EMBL" id="HIW00729.1"/>
    </source>
</evidence>
<dbReference type="InterPro" id="IPR000620">
    <property type="entry name" value="EamA_dom"/>
</dbReference>
<dbReference type="PANTHER" id="PTHR32322">
    <property type="entry name" value="INNER MEMBRANE TRANSPORTER"/>
    <property type="match status" value="1"/>
</dbReference>
<dbReference type="EMBL" id="DXHV01000060">
    <property type="protein sequence ID" value="HIW00729.1"/>
    <property type="molecule type" value="Genomic_DNA"/>
</dbReference>
<dbReference type="InterPro" id="IPR037185">
    <property type="entry name" value="EmrE-like"/>
</dbReference>
<reference evidence="7" key="2">
    <citation type="submission" date="2021-04" db="EMBL/GenBank/DDBJ databases">
        <authorList>
            <person name="Gilroy R."/>
        </authorList>
    </citation>
    <scope>NUCLEOTIDE SEQUENCE</scope>
    <source>
        <strain evidence="7">ChiHecec2B26-446</strain>
    </source>
</reference>
<keyword evidence="3 5" id="KW-1133">Transmembrane helix</keyword>
<protein>
    <submittedName>
        <fullName evidence="7">DMT family transporter</fullName>
    </submittedName>
</protein>
<feature type="domain" description="EamA" evidence="6">
    <location>
        <begin position="158"/>
        <end position="285"/>
    </location>
</feature>
<accession>A0A9D1PW83</accession>
<evidence type="ECO:0000259" key="6">
    <source>
        <dbReference type="Pfam" id="PF00892"/>
    </source>
</evidence>
<dbReference type="SUPFAM" id="SSF103481">
    <property type="entry name" value="Multidrug resistance efflux transporter EmrE"/>
    <property type="match status" value="1"/>
</dbReference>
<comment type="subcellular location">
    <subcellularLocation>
        <location evidence="1">Membrane</location>
        <topology evidence="1">Multi-pass membrane protein</topology>
    </subcellularLocation>
</comment>
<dbReference type="Pfam" id="PF00892">
    <property type="entry name" value="EamA"/>
    <property type="match status" value="1"/>
</dbReference>
<dbReference type="PANTHER" id="PTHR32322:SF9">
    <property type="entry name" value="AMINO-ACID METABOLITE EFFLUX PUMP-RELATED"/>
    <property type="match status" value="1"/>
</dbReference>
<feature type="transmembrane region" description="Helical" evidence="5">
    <location>
        <begin position="33"/>
        <end position="56"/>
    </location>
</feature>
<keyword evidence="4 5" id="KW-0472">Membrane</keyword>
<proteinExistence type="predicted"/>
<feature type="transmembrane region" description="Helical" evidence="5">
    <location>
        <begin position="211"/>
        <end position="231"/>
    </location>
</feature>
<gene>
    <name evidence="7" type="ORF">H9894_06010</name>
</gene>
<evidence type="ECO:0000256" key="1">
    <source>
        <dbReference type="ARBA" id="ARBA00004141"/>
    </source>
</evidence>
<dbReference type="AlphaFoldDB" id="A0A9D1PW83"/>